<protein>
    <recommendedName>
        <fullName evidence="1">non-specific serine/threonine protein kinase</fullName>
        <ecNumber evidence="1">2.7.11.1</ecNumber>
    </recommendedName>
</protein>
<dbReference type="InterPro" id="IPR001680">
    <property type="entry name" value="WD40_rpt"/>
</dbReference>
<dbReference type="InterPro" id="IPR055231">
    <property type="entry name" value="2AA_helical"/>
</dbReference>
<dbReference type="InterPro" id="IPR016024">
    <property type="entry name" value="ARM-type_fold"/>
</dbReference>
<dbReference type="Proteomes" id="UP001150062">
    <property type="component" value="Unassembled WGS sequence"/>
</dbReference>
<gene>
    <name evidence="13" type="ORF">M0813_24658</name>
</gene>
<dbReference type="InterPro" id="IPR011009">
    <property type="entry name" value="Kinase-like_dom_sf"/>
</dbReference>
<feature type="compositionally biased region" description="Acidic residues" evidence="11">
    <location>
        <begin position="596"/>
        <end position="615"/>
    </location>
</feature>
<dbReference type="Pfam" id="PF00069">
    <property type="entry name" value="Pkinase"/>
    <property type="match status" value="1"/>
</dbReference>
<dbReference type="SUPFAM" id="SSF48371">
    <property type="entry name" value="ARM repeat"/>
    <property type="match status" value="1"/>
</dbReference>
<dbReference type="PROSITE" id="PS00108">
    <property type="entry name" value="PROTEIN_KINASE_ST"/>
    <property type="match status" value="1"/>
</dbReference>
<keyword evidence="2" id="KW-0723">Serine/threonine-protein kinase</keyword>
<dbReference type="InterPro" id="IPR021133">
    <property type="entry name" value="HEAT_type_2"/>
</dbReference>
<evidence type="ECO:0000256" key="10">
    <source>
        <dbReference type="PROSITE-ProRule" id="PRU00221"/>
    </source>
</evidence>
<name>A0ABQ8Y5X2_9EUKA</name>
<feature type="compositionally biased region" description="Basic residues" evidence="11">
    <location>
        <begin position="1406"/>
        <end position="1421"/>
    </location>
</feature>
<keyword evidence="4" id="KW-0808">Transferase</keyword>
<dbReference type="SUPFAM" id="SSF50978">
    <property type="entry name" value="WD40 repeat-like"/>
    <property type="match status" value="1"/>
</dbReference>
<dbReference type="PANTHER" id="PTHR17583">
    <property type="entry name" value="PHOSPHOINOSITIDE 3-KINASE REGULATORY SUBUNIT 4"/>
    <property type="match status" value="1"/>
</dbReference>
<feature type="repeat" description="WD" evidence="10">
    <location>
        <begin position="1517"/>
        <end position="1551"/>
    </location>
</feature>
<evidence type="ECO:0000256" key="11">
    <source>
        <dbReference type="SAM" id="MobiDB-lite"/>
    </source>
</evidence>
<evidence type="ECO:0000313" key="13">
    <source>
        <dbReference type="EMBL" id="KAJ6240005.1"/>
    </source>
</evidence>
<dbReference type="PANTHER" id="PTHR17583:SF0">
    <property type="entry name" value="PHOSPHOINOSITIDE 3-KINASE REGULATORY SUBUNIT 4"/>
    <property type="match status" value="1"/>
</dbReference>
<dbReference type="EC" id="2.7.11.1" evidence="1"/>
<reference evidence="13" key="1">
    <citation type="submission" date="2022-08" db="EMBL/GenBank/DDBJ databases">
        <title>Novel sulfate-reducing endosymbionts in the free-living metamonad Anaeramoeba.</title>
        <authorList>
            <person name="Jerlstrom-Hultqvist J."/>
            <person name="Cepicka I."/>
            <person name="Gallot-Lavallee L."/>
            <person name="Salas-Leiva D."/>
            <person name="Curtis B.A."/>
            <person name="Zahonova K."/>
            <person name="Pipaliya S."/>
            <person name="Dacks J."/>
            <person name="Roger A.J."/>
        </authorList>
    </citation>
    <scope>NUCLEOTIDE SEQUENCE</scope>
    <source>
        <strain evidence="13">Schooner1</strain>
    </source>
</reference>
<organism evidence="13 14">
    <name type="scientific">Anaeramoeba flamelloides</name>
    <dbReference type="NCBI Taxonomy" id="1746091"/>
    <lineage>
        <taxon>Eukaryota</taxon>
        <taxon>Metamonada</taxon>
        <taxon>Anaeramoebidae</taxon>
        <taxon>Anaeramoeba</taxon>
    </lineage>
</organism>
<accession>A0ABQ8Y5X2</accession>
<evidence type="ECO:0000256" key="1">
    <source>
        <dbReference type="ARBA" id="ARBA00012513"/>
    </source>
</evidence>
<keyword evidence="3 10" id="KW-0853">WD repeat</keyword>
<dbReference type="InterPro" id="IPR011989">
    <property type="entry name" value="ARM-like"/>
</dbReference>
<dbReference type="InterPro" id="IPR015943">
    <property type="entry name" value="WD40/YVTN_repeat-like_dom_sf"/>
</dbReference>
<keyword evidence="6" id="KW-0547">Nucleotide-binding</keyword>
<dbReference type="Gene3D" id="1.25.10.10">
    <property type="entry name" value="Leucine-rich Repeat Variant"/>
    <property type="match status" value="1"/>
</dbReference>
<dbReference type="InterPro" id="IPR008271">
    <property type="entry name" value="Ser/Thr_kinase_AS"/>
</dbReference>
<dbReference type="InterPro" id="IPR036322">
    <property type="entry name" value="WD40_repeat_dom_sf"/>
</dbReference>
<proteinExistence type="predicted"/>
<dbReference type="SMART" id="SM00220">
    <property type="entry name" value="S_TKc"/>
    <property type="match status" value="1"/>
</dbReference>
<evidence type="ECO:0000256" key="8">
    <source>
        <dbReference type="ARBA" id="ARBA00022840"/>
    </source>
</evidence>
<dbReference type="Gene3D" id="2.130.10.10">
    <property type="entry name" value="YVTN repeat-like/Quinoprotein amine dehydrogenase"/>
    <property type="match status" value="2"/>
</dbReference>
<feature type="compositionally biased region" description="Acidic residues" evidence="11">
    <location>
        <begin position="522"/>
        <end position="534"/>
    </location>
</feature>
<evidence type="ECO:0000256" key="3">
    <source>
        <dbReference type="ARBA" id="ARBA00022574"/>
    </source>
</evidence>
<feature type="repeat" description="HEAT" evidence="9">
    <location>
        <begin position="893"/>
        <end position="931"/>
    </location>
</feature>
<feature type="compositionally biased region" description="Low complexity" evidence="11">
    <location>
        <begin position="1151"/>
        <end position="1200"/>
    </location>
</feature>
<feature type="repeat" description="WD" evidence="10">
    <location>
        <begin position="1898"/>
        <end position="1931"/>
    </location>
</feature>
<feature type="region of interest" description="Disordered" evidence="11">
    <location>
        <begin position="1391"/>
        <end position="1439"/>
    </location>
</feature>
<dbReference type="Gene3D" id="1.10.510.10">
    <property type="entry name" value="Transferase(Phosphotransferase) domain 1"/>
    <property type="match status" value="1"/>
</dbReference>
<evidence type="ECO:0000259" key="12">
    <source>
        <dbReference type="PROSITE" id="PS50011"/>
    </source>
</evidence>
<keyword evidence="8" id="KW-0067">ATP-binding</keyword>
<dbReference type="EMBL" id="JAOAOG010000215">
    <property type="protein sequence ID" value="KAJ6240005.1"/>
    <property type="molecule type" value="Genomic_DNA"/>
</dbReference>
<sequence>MGNQLASIQKWYFSDLKGYLFRSKIGVNRFLRASKMIKEDFGPVVVKAYPKQEKGMDLSKYLRELKKISNLLKQIENRNILPFDIYQETLKAGYLIRPYLYANLKDRFSTRPFLKDIEKRWITFQLLKALKQCHSKKVCHGDIKSQNVLVTTYMWVYLTDFATFKPVFLPEDNSVDFSYYFYTSGARICYIAPERFYGPKEIEKKRNNDNPVKRYKHLTSAMDIFSLGCVIAEMYLDGDPLFLISELLSYKKAEFDPMTKVKKITDPFTRELIQSMIQIDPSNRKSASHYLKKYQNTLFPEYFETTVHPLIGEINYLFPGKRIKLINKQFEKILSVLKQNENTKNPNLIKSKRYGQLPKKLIHRKSKLKSSLFQEKRLNIKESQMGKGNEKEKEKKKKDVDDLLEGFVSIKLKENEGKTFKNQINKKNFFKKNPNFLPISIEKTDHFLNETKNFLESFEKDFKVGNLEHQITELNLRKELKNKKKKQDKKKKKTIEQESLLKDLQMFGEDLGINIEFVSDDSGLDSSSDLDSDSNSDSNSDLEKDSNTSNQNNKKWNSKIKQEKEQLKDIQGEREKGNGNIDVNHNGNDGNNGNDYDGDDDDDQDGEEEEEEEDSYFLQEILNQGENNIDNNLIKKINFNGIIKKNTLPLPISKYQNEMKEAIKESTETGATIPLSMITISEIKNQKFKNWNLRMKNQKLKGMILFLNIINSSIRNTFKADEKIKGIGLLWKMSLYLSDRIKLERIVTYLVSLFNDPYSSVRANTISRLREILELITEIDSNNRNLFFDYLIPSLGKLVFDPDLHVRIVFATNLSRFAYLSKIFLNISFWNKNLEINQENQTIYENELLVLQNSFLPLFTTVFKDESQVKMASLKNLVEIFLFFGANFTNEKILPCLNTFPNDDNWQLRALFLEKIIPISSFIGKEQMNEFLIPLIEKSLNDPEEFVIEKALNVFTILCSFDYLTKNYKIALIKLVVPFLAYPNIWIRNGVITLIDTINNFFNEVDTFCFILSELKHYVKKKILNPNQINLLTILKPPLSREIFERVIQETIDSYQNNFNDFFSLTRNYTKIIDSLMDIEFKIKNERNEEDGEIKNNLLLEKKNLEEKAINELGYKIDQIYQIIGLHKYFVEISRKKFKKVKRKVGGGQINNNNTNNNCNNNINNENNTTLNNQKGINNSNQNNNNENNNMNNNMNNNNNNKKKKNQKVILTNKIAFCDDNPFQIDITEQFDLINISNKIDVYNHFPKDIANYLSSFSQSPTQSNSKGNPILKTLRLTRINTITQKPKKELSQKKLSKLSRKNSKILERKKKNSIEEPNDLNMEEMDKHELELDDFFSLMGDSSYETQNEKKERRRKLPLTIFLKKKIDSQLKNIVVGYLDSIAPIYLRQQKEKDEQKQIQLEKQTKKKKTSKAALKKKRSSSQNPNNHSSTKPTLKLQESFKGNDQIRNFNGDSLCGWRPSGIIASHLHEHSSSITSIQISKDQRYFISSSEDGMVKFWSSEKIKFDHTINSQLTYNGHKGPVTGIAIIQDTNSVASCTSNGEIHIYDIEHTLSSQMNSESFRRWDTIEIRPDEGSIIDIQHMESNLENLLVYATQEGFIYGWNIKTAKISFKIKLDHELGLISSICIEPGSNWIVVGTYLGYIQCWDLRFLIPFQTWRHPSKKKIHKMSYFYASSDRFWISVLTEENEVSVWNIENGKCRNIYRILKSENELESIPLAMKNIQNNNNNISNRTSTENGSCLNNSWFNNNNNNNNNKNKNNDKNNNNDNDNDNNNNNNNPIKNQKESILNFDFQSIGNEHNSRNNSVTTMWTAKDRSFMITGENKPVIKYWDLKNFQKSYTISGEIDQSYKYNSTVKKSVAVYSAYQEEIIEEGEKFQDFDYLKERENEKKRFNKIQSQHKSQITAINLLEYPSNFLLTGSRDGVIKVWK</sequence>
<evidence type="ECO:0000256" key="4">
    <source>
        <dbReference type="ARBA" id="ARBA00022679"/>
    </source>
</evidence>
<dbReference type="PROSITE" id="PS50082">
    <property type="entry name" value="WD_REPEATS_2"/>
    <property type="match status" value="3"/>
</dbReference>
<dbReference type="PROSITE" id="PS50077">
    <property type="entry name" value="HEAT_REPEAT"/>
    <property type="match status" value="1"/>
</dbReference>
<feature type="compositionally biased region" description="Low complexity" evidence="11">
    <location>
        <begin position="1749"/>
        <end position="1780"/>
    </location>
</feature>
<dbReference type="Pfam" id="PF00400">
    <property type="entry name" value="WD40"/>
    <property type="match status" value="3"/>
</dbReference>
<evidence type="ECO:0000256" key="9">
    <source>
        <dbReference type="PROSITE-ProRule" id="PRU00103"/>
    </source>
</evidence>
<comment type="caution">
    <text evidence="13">The sequence shown here is derived from an EMBL/GenBank/DDBJ whole genome shotgun (WGS) entry which is preliminary data.</text>
</comment>
<evidence type="ECO:0000256" key="5">
    <source>
        <dbReference type="ARBA" id="ARBA00022737"/>
    </source>
</evidence>
<feature type="compositionally biased region" description="Basic and acidic residues" evidence="11">
    <location>
        <begin position="560"/>
        <end position="577"/>
    </location>
</feature>
<keyword evidence="14" id="KW-1185">Reference proteome</keyword>
<evidence type="ECO:0000256" key="2">
    <source>
        <dbReference type="ARBA" id="ARBA00022527"/>
    </source>
</evidence>
<evidence type="ECO:0000256" key="7">
    <source>
        <dbReference type="ARBA" id="ARBA00022777"/>
    </source>
</evidence>
<keyword evidence="7" id="KW-0418">Kinase</keyword>
<feature type="compositionally biased region" description="Low complexity" evidence="11">
    <location>
        <begin position="578"/>
        <end position="595"/>
    </location>
</feature>
<feature type="compositionally biased region" description="Polar residues" evidence="11">
    <location>
        <begin position="1425"/>
        <end position="1434"/>
    </location>
</feature>
<feature type="region of interest" description="Disordered" evidence="11">
    <location>
        <begin position="1147"/>
        <end position="1202"/>
    </location>
</feature>
<dbReference type="PROSITE" id="PS50294">
    <property type="entry name" value="WD_REPEATS_REGION"/>
    <property type="match status" value="2"/>
</dbReference>
<feature type="repeat" description="WD" evidence="10">
    <location>
        <begin position="1469"/>
        <end position="1501"/>
    </location>
</feature>
<evidence type="ECO:0000313" key="14">
    <source>
        <dbReference type="Proteomes" id="UP001150062"/>
    </source>
</evidence>
<dbReference type="PROSITE" id="PS50011">
    <property type="entry name" value="PROTEIN_KINASE_DOM"/>
    <property type="match status" value="1"/>
</dbReference>
<dbReference type="SUPFAM" id="SSF56112">
    <property type="entry name" value="Protein kinase-like (PK-like)"/>
    <property type="match status" value="1"/>
</dbReference>
<feature type="region of interest" description="Disordered" evidence="11">
    <location>
        <begin position="522"/>
        <end position="615"/>
    </location>
</feature>
<keyword evidence="5" id="KW-0677">Repeat</keyword>
<dbReference type="Pfam" id="PF22956">
    <property type="entry name" value="VPS15-like_hel"/>
    <property type="match status" value="1"/>
</dbReference>
<feature type="domain" description="Protein kinase" evidence="12">
    <location>
        <begin position="19"/>
        <end position="311"/>
    </location>
</feature>
<dbReference type="InterPro" id="IPR045162">
    <property type="entry name" value="Vps15-like"/>
</dbReference>
<feature type="region of interest" description="Disordered" evidence="11">
    <location>
        <begin position="1742"/>
        <end position="1784"/>
    </location>
</feature>
<dbReference type="SMART" id="SM00320">
    <property type="entry name" value="WD40"/>
    <property type="match status" value="4"/>
</dbReference>
<dbReference type="InterPro" id="IPR000719">
    <property type="entry name" value="Prot_kinase_dom"/>
</dbReference>
<evidence type="ECO:0000256" key="6">
    <source>
        <dbReference type="ARBA" id="ARBA00022741"/>
    </source>
</evidence>
<dbReference type="CDD" id="cd13980">
    <property type="entry name" value="STKc_Vps15"/>
    <property type="match status" value="1"/>
</dbReference>